<accession>A0A348ANT8</accession>
<dbReference type="OrthoDB" id="1683407at2"/>
<evidence type="ECO:0000313" key="2">
    <source>
        <dbReference type="Proteomes" id="UP000276437"/>
    </source>
</evidence>
<keyword evidence="2" id="KW-1185">Reference proteome</keyword>
<protein>
    <submittedName>
        <fullName evidence="1">Uncharacterized protein</fullName>
    </submittedName>
</protein>
<name>A0A348ANT8_9FIRM</name>
<dbReference type="Proteomes" id="UP000276437">
    <property type="component" value="Chromosome"/>
</dbReference>
<proteinExistence type="predicted"/>
<reference evidence="1 2" key="1">
    <citation type="journal article" date="2018" name="Int. J. Syst. Evol. Microbiol.">
        <title>Methylomusa anaerophila gen. nov., sp. nov., an anaerobic methanol-utilizing bacterium isolated from a microbial fuel cell.</title>
        <authorList>
            <person name="Amano N."/>
            <person name="Yamamuro A."/>
            <person name="Miyahara M."/>
            <person name="Kouzuma A."/>
            <person name="Abe T."/>
            <person name="Watanabe K."/>
        </authorList>
    </citation>
    <scope>NUCLEOTIDE SEQUENCE [LARGE SCALE GENOMIC DNA]</scope>
    <source>
        <strain evidence="1 2">MMFC1</strain>
    </source>
</reference>
<evidence type="ECO:0000313" key="1">
    <source>
        <dbReference type="EMBL" id="BBB92736.1"/>
    </source>
</evidence>
<dbReference type="EMBL" id="AP018449">
    <property type="protein sequence ID" value="BBB92736.1"/>
    <property type="molecule type" value="Genomic_DNA"/>
</dbReference>
<sequence length="99" mass="11037">MSFFDDLCNRHWCKEFDCVCGTNVVIFTADGFIFFGLLDRVEDGVLTLVPAANENDVFVITAGGDIEEEDISYIDVCSVIALSKNVVKKPFHSHKDSNE</sequence>
<organism evidence="1 2">
    <name type="scientific">Methylomusa anaerophila</name>
    <dbReference type="NCBI Taxonomy" id="1930071"/>
    <lineage>
        <taxon>Bacteria</taxon>
        <taxon>Bacillati</taxon>
        <taxon>Bacillota</taxon>
        <taxon>Negativicutes</taxon>
        <taxon>Selenomonadales</taxon>
        <taxon>Sporomusaceae</taxon>
        <taxon>Methylomusa</taxon>
    </lineage>
</organism>
<gene>
    <name evidence="1" type="ORF">MAMMFC1_03432</name>
</gene>
<dbReference type="AlphaFoldDB" id="A0A348ANT8"/>
<dbReference type="RefSeq" id="WP_126309667.1">
    <property type="nucleotide sequence ID" value="NZ_AP018449.1"/>
</dbReference>
<dbReference type="KEGG" id="mana:MAMMFC1_03432"/>